<sequence>MEVEAALILFMRSLGWHNLRYTTVLSDGDSCTYLTLQEKRVYGFIDIDKEDGVNHVQKRMGTALRNLVKQSTKPWAFRALAERVG</sequence>
<protein>
    <submittedName>
        <fullName evidence="1">Uncharacterized protein</fullName>
    </submittedName>
</protein>
<gene>
    <name evidence="1" type="ORF">HPB49_004814</name>
</gene>
<evidence type="ECO:0000313" key="2">
    <source>
        <dbReference type="Proteomes" id="UP000821865"/>
    </source>
</evidence>
<accession>A0ACB8DUP2</accession>
<keyword evidence="2" id="KW-1185">Reference proteome</keyword>
<dbReference type="EMBL" id="CM023470">
    <property type="protein sequence ID" value="KAH7978210.1"/>
    <property type="molecule type" value="Genomic_DNA"/>
</dbReference>
<evidence type="ECO:0000313" key="1">
    <source>
        <dbReference type="EMBL" id="KAH7978210.1"/>
    </source>
</evidence>
<dbReference type="Proteomes" id="UP000821865">
    <property type="component" value="Chromosome 1"/>
</dbReference>
<reference evidence="1" key="1">
    <citation type="submission" date="2020-05" db="EMBL/GenBank/DDBJ databases">
        <title>Large-scale comparative analyses of tick genomes elucidate their genetic diversity and vector capacities.</title>
        <authorList>
            <person name="Jia N."/>
            <person name="Wang J."/>
            <person name="Shi W."/>
            <person name="Du L."/>
            <person name="Sun Y."/>
            <person name="Zhan W."/>
            <person name="Jiang J."/>
            <person name="Wang Q."/>
            <person name="Zhang B."/>
            <person name="Ji P."/>
            <person name="Sakyi L.B."/>
            <person name="Cui X."/>
            <person name="Yuan T."/>
            <person name="Jiang B."/>
            <person name="Yang W."/>
            <person name="Lam T.T.-Y."/>
            <person name="Chang Q."/>
            <person name="Ding S."/>
            <person name="Wang X."/>
            <person name="Zhu J."/>
            <person name="Ruan X."/>
            <person name="Zhao L."/>
            <person name="Wei J."/>
            <person name="Que T."/>
            <person name="Du C."/>
            <person name="Cheng J."/>
            <person name="Dai P."/>
            <person name="Han X."/>
            <person name="Huang E."/>
            <person name="Gao Y."/>
            <person name="Liu J."/>
            <person name="Shao H."/>
            <person name="Ye R."/>
            <person name="Li L."/>
            <person name="Wei W."/>
            <person name="Wang X."/>
            <person name="Wang C."/>
            <person name="Yang T."/>
            <person name="Huo Q."/>
            <person name="Li W."/>
            <person name="Guo W."/>
            <person name="Chen H."/>
            <person name="Zhou L."/>
            <person name="Ni X."/>
            <person name="Tian J."/>
            <person name="Zhou Y."/>
            <person name="Sheng Y."/>
            <person name="Liu T."/>
            <person name="Pan Y."/>
            <person name="Xia L."/>
            <person name="Li J."/>
            <person name="Zhao F."/>
            <person name="Cao W."/>
        </authorList>
    </citation>
    <scope>NUCLEOTIDE SEQUENCE</scope>
    <source>
        <strain evidence="1">Dsil-2018</strain>
    </source>
</reference>
<name>A0ACB8DUP2_DERSI</name>
<proteinExistence type="predicted"/>
<comment type="caution">
    <text evidence="1">The sequence shown here is derived from an EMBL/GenBank/DDBJ whole genome shotgun (WGS) entry which is preliminary data.</text>
</comment>
<organism evidence="1 2">
    <name type="scientific">Dermacentor silvarum</name>
    <name type="common">Tick</name>
    <dbReference type="NCBI Taxonomy" id="543639"/>
    <lineage>
        <taxon>Eukaryota</taxon>
        <taxon>Metazoa</taxon>
        <taxon>Ecdysozoa</taxon>
        <taxon>Arthropoda</taxon>
        <taxon>Chelicerata</taxon>
        <taxon>Arachnida</taxon>
        <taxon>Acari</taxon>
        <taxon>Parasitiformes</taxon>
        <taxon>Ixodida</taxon>
        <taxon>Ixodoidea</taxon>
        <taxon>Ixodidae</taxon>
        <taxon>Rhipicephalinae</taxon>
        <taxon>Dermacentor</taxon>
    </lineage>
</organism>